<dbReference type="GO" id="GO:0016740">
    <property type="term" value="F:transferase activity"/>
    <property type="evidence" value="ECO:0007669"/>
    <property type="project" value="UniProtKB-KW"/>
</dbReference>
<evidence type="ECO:0000259" key="1">
    <source>
        <dbReference type="Pfam" id="PF13480"/>
    </source>
</evidence>
<dbReference type="Gene3D" id="3.40.630.30">
    <property type="match status" value="1"/>
</dbReference>
<dbReference type="OrthoDB" id="341858at2"/>
<dbReference type="EMBL" id="PVEP01000001">
    <property type="protein sequence ID" value="PQV58549.1"/>
    <property type="molecule type" value="Genomic_DNA"/>
</dbReference>
<dbReference type="PANTHER" id="PTHR36174:SF1">
    <property type="entry name" value="LIPID II:GLYCINE GLYCYLTRANSFERASE"/>
    <property type="match status" value="1"/>
</dbReference>
<organism evidence="2 3">
    <name type="scientific">Albidovulum denitrificans</name>
    <dbReference type="NCBI Taxonomy" id="404881"/>
    <lineage>
        <taxon>Bacteria</taxon>
        <taxon>Pseudomonadati</taxon>
        <taxon>Pseudomonadota</taxon>
        <taxon>Alphaproteobacteria</taxon>
        <taxon>Rhodobacterales</taxon>
        <taxon>Paracoccaceae</taxon>
        <taxon>Albidovulum</taxon>
    </lineage>
</organism>
<accession>A0A2S8SCR9</accession>
<comment type="caution">
    <text evidence="2">The sequence shown here is derived from an EMBL/GenBank/DDBJ whole genome shotgun (WGS) entry which is preliminary data.</text>
</comment>
<protein>
    <submittedName>
        <fullName evidence="2">Acetyltransferase (GNAT) family protein</fullName>
    </submittedName>
</protein>
<keyword evidence="2" id="KW-0808">Transferase</keyword>
<dbReference type="AlphaFoldDB" id="A0A2S8SCR9"/>
<dbReference type="InterPro" id="IPR016181">
    <property type="entry name" value="Acyl_CoA_acyltransferase"/>
</dbReference>
<name>A0A2S8SCR9_9RHOB</name>
<dbReference type="SUPFAM" id="SSF55729">
    <property type="entry name" value="Acyl-CoA N-acyltransferases (Nat)"/>
    <property type="match status" value="1"/>
</dbReference>
<keyword evidence="3" id="KW-1185">Reference proteome</keyword>
<feature type="domain" description="BioF2-like acetyltransferase" evidence="1">
    <location>
        <begin position="139"/>
        <end position="261"/>
    </location>
</feature>
<reference evidence="2 3" key="1">
    <citation type="submission" date="2018-02" db="EMBL/GenBank/DDBJ databases">
        <title>Genomic Encyclopedia of Archaeal and Bacterial Type Strains, Phase II (KMG-II): from individual species to whole genera.</title>
        <authorList>
            <person name="Goeker M."/>
        </authorList>
    </citation>
    <scope>NUCLEOTIDE SEQUENCE [LARGE SCALE GENOMIC DNA]</scope>
    <source>
        <strain evidence="2 3">DSM 18921</strain>
    </source>
</reference>
<proteinExistence type="predicted"/>
<evidence type="ECO:0000313" key="3">
    <source>
        <dbReference type="Proteomes" id="UP000238338"/>
    </source>
</evidence>
<dbReference type="Proteomes" id="UP000238338">
    <property type="component" value="Unassembled WGS sequence"/>
</dbReference>
<dbReference type="InterPro" id="IPR038740">
    <property type="entry name" value="BioF2-like_GNAT_dom"/>
</dbReference>
<dbReference type="Pfam" id="PF13480">
    <property type="entry name" value="Acetyltransf_6"/>
    <property type="match status" value="1"/>
</dbReference>
<dbReference type="InterPro" id="IPR050644">
    <property type="entry name" value="PG_Glycine_Bridge_Synth"/>
</dbReference>
<dbReference type="PANTHER" id="PTHR36174">
    <property type="entry name" value="LIPID II:GLYCINE GLYCYLTRANSFERASE"/>
    <property type="match status" value="1"/>
</dbReference>
<sequence>MNLMWRNFSAKSDLSEPGFGGGGMPMQQHPTYGAVLRRFGRQVRVAEWWQGGGPVARALVVSRPGLTLLSRGPLWAGPPGEAGLLLRDIASWRGLAFATPERAATGPGLIPVMAPRSEAIWHLPGDRAGLRAALDPKWRNALTKAERDSAGLTIRASARADASWLYAAEGQQRRDRGYRTLPPAFAESWRAAAPKDFRLYEAWVAGERVAGIMILMHRPWASYHIAWSGAEGRRRNAGRLLLWRAACDLQDEGFGALCLGHVDAAATPGLATFKAGTGAERRRLGPTVLILPRLIRPRPR</sequence>
<evidence type="ECO:0000313" key="2">
    <source>
        <dbReference type="EMBL" id="PQV58549.1"/>
    </source>
</evidence>
<gene>
    <name evidence="2" type="ORF">LX70_00361</name>
</gene>